<gene>
    <name evidence="3" type="ORF">LGH70_15085</name>
</gene>
<dbReference type="PROSITE" id="PS51257">
    <property type="entry name" value="PROKAR_LIPOPROTEIN"/>
    <property type="match status" value="1"/>
</dbReference>
<dbReference type="RefSeq" id="WP_226187182.1">
    <property type="nucleotide sequence ID" value="NZ_JAJADQ010000007.1"/>
</dbReference>
<dbReference type="Proteomes" id="UP001165297">
    <property type="component" value="Unassembled WGS sequence"/>
</dbReference>
<reference evidence="3" key="1">
    <citation type="submission" date="2021-10" db="EMBL/GenBank/DDBJ databases">
        <authorList>
            <person name="Dean J.D."/>
            <person name="Kim M.K."/>
            <person name="Newey C.N."/>
            <person name="Stoker T.S."/>
            <person name="Thompson D.W."/>
            <person name="Grose J.H."/>
        </authorList>
    </citation>
    <scope>NUCLEOTIDE SEQUENCE</scope>
    <source>
        <strain evidence="3">BT635</strain>
    </source>
</reference>
<proteinExistence type="predicted"/>
<accession>A0ABS8AEV3</accession>
<dbReference type="InterPro" id="IPR011044">
    <property type="entry name" value="Quino_amine_DH_bsu"/>
</dbReference>
<sequence>MKTSFAAVYAGLGLALLASCGHDQPAVTETTPTAPETPAAGPATVAAPVPVLTSADVVTATDHDTLRTSDGQTVSVQRTTLAVWQKAQPDPLPALPDSVDSPTIAQTGGRVQRLGQALTFKAANGRTVTLQNDTTDGEDAVVYMYWGSLPKAHQWVANAWLYEGRAVVLIDQRTGQRTNIWGHPSTSPDGQYILASSSDLVATFDPNGFQLLQIRPGGPQLVWQRELANWGPAAVRWRADGSAVVKQEFGPTESGADLPPRYVSLRLPPARP</sequence>
<evidence type="ECO:0008006" key="5">
    <source>
        <dbReference type="Google" id="ProtNLM"/>
    </source>
</evidence>
<dbReference type="EMBL" id="JAJADQ010000007">
    <property type="protein sequence ID" value="MCB2378923.1"/>
    <property type="molecule type" value="Genomic_DNA"/>
</dbReference>
<comment type="caution">
    <text evidence="3">The sequence shown here is derived from an EMBL/GenBank/DDBJ whole genome shotgun (WGS) entry which is preliminary data.</text>
</comment>
<feature type="compositionally biased region" description="Low complexity" evidence="1">
    <location>
        <begin position="25"/>
        <end position="43"/>
    </location>
</feature>
<name>A0ABS8AEV3_9BACT</name>
<evidence type="ECO:0000313" key="4">
    <source>
        <dbReference type="Proteomes" id="UP001165297"/>
    </source>
</evidence>
<feature type="signal peptide" evidence="2">
    <location>
        <begin position="1"/>
        <end position="25"/>
    </location>
</feature>
<keyword evidence="4" id="KW-1185">Reference proteome</keyword>
<feature type="region of interest" description="Disordered" evidence="1">
    <location>
        <begin position="24"/>
        <end position="43"/>
    </location>
</feature>
<keyword evidence="2" id="KW-0732">Signal</keyword>
<dbReference type="SUPFAM" id="SSF50969">
    <property type="entry name" value="YVTN repeat-like/Quinoprotein amine dehydrogenase"/>
    <property type="match status" value="1"/>
</dbReference>
<evidence type="ECO:0000256" key="2">
    <source>
        <dbReference type="SAM" id="SignalP"/>
    </source>
</evidence>
<protein>
    <recommendedName>
        <fullName evidence="5">Bulb-type lectin domain-containing protein</fullName>
    </recommendedName>
</protein>
<feature type="chain" id="PRO_5045482993" description="Bulb-type lectin domain-containing protein" evidence="2">
    <location>
        <begin position="26"/>
        <end position="272"/>
    </location>
</feature>
<evidence type="ECO:0000313" key="3">
    <source>
        <dbReference type="EMBL" id="MCB2378923.1"/>
    </source>
</evidence>
<organism evidence="3 4">
    <name type="scientific">Hymenobacter nitidus</name>
    <dbReference type="NCBI Taxonomy" id="2880929"/>
    <lineage>
        <taxon>Bacteria</taxon>
        <taxon>Pseudomonadati</taxon>
        <taxon>Bacteroidota</taxon>
        <taxon>Cytophagia</taxon>
        <taxon>Cytophagales</taxon>
        <taxon>Hymenobacteraceae</taxon>
        <taxon>Hymenobacter</taxon>
    </lineage>
</organism>
<evidence type="ECO:0000256" key="1">
    <source>
        <dbReference type="SAM" id="MobiDB-lite"/>
    </source>
</evidence>